<feature type="region of interest" description="Disordered" evidence="1">
    <location>
        <begin position="77"/>
        <end position="99"/>
    </location>
</feature>
<dbReference type="Proteomes" id="UP000245051">
    <property type="component" value="Chromosome"/>
</dbReference>
<evidence type="ECO:0000256" key="1">
    <source>
        <dbReference type="SAM" id="MobiDB-lite"/>
    </source>
</evidence>
<keyword evidence="3" id="KW-1185">Reference proteome</keyword>
<organism evidence="2 3">
    <name type="scientific">Streptomyces spongiicola</name>
    <dbReference type="NCBI Taxonomy" id="1690221"/>
    <lineage>
        <taxon>Bacteria</taxon>
        <taxon>Bacillati</taxon>
        <taxon>Actinomycetota</taxon>
        <taxon>Actinomycetes</taxon>
        <taxon>Kitasatosporales</taxon>
        <taxon>Streptomycetaceae</taxon>
        <taxon>Streptomyces</taxon>
    </lineage>
</organism>
<evidence type="ECO:0000313" key="3">
    <source>
        <dbReference type="Proteomes" id="UP000245051"/>
    </source>
</evidence>
<reference evidence="2 3" key="1">
    <citation type="submission" date="2018-05" db="EMBL/GenBank/DDBJ databases">
        <title>Complete genome sequence of the Type Strain of Streptomyces spongiicola HNM0071, the producer of staurosporine.</title>
        <authorList>
            <person name="Zhou S."/>
            <person name="Huang X."/>
        </authorList>
    </citation>
    <scope>NUCLEOTIDE SEQUENCE [LARGE SCALE GENOMIC DNA]</scope>
    <source>
        <strain evidence="2 3">HNM0071</strain>
    </source>
</reference>
<name>A0ABM6V680_9ACTN</name>
<sequence>MVAPGSEWVAPGLATKILCRVRGRRLRVVPVRGTDGSVAVDGEGCLVFGSGSVSRDALGVRLCDGCCELTGWENVHSDEGHEEKPDPNCPLHGCATDPA</sequence>
<accession>A0ABM6V680</accession>
<proteinExistence type="predicted"/>
<evidence type="ECO:0000313" key="2">
    <source>
        <dbReference type="EMBL" id="AWK09544.1"/>
    </source>
</evidence>
<protein>
    <submittedName>
        <fullName evidence="2">Uncharacterized protein</fullName>
    </submittedName>
</protein>
<dbReference type="EMBL" id="CP029254">
    <property type="protein sequence ID" value="AWK09544.1"/>
    <property type="molecule type" value="Genomic_DNA"/>
</dbReference>
<gene>
    <name evidence="2" type="ORF">DDQ41_12150</name>
</gene>
<feature type="compositionally biased region" description="Basic and acidic residues" evidence="1">
    <location>
        <begin position="77"/>
        <end position="86"/>
    </location>
</feature>